<keyword evidence="1" id="KW-0812">Transmembrane</keyword>
<feature type="non-terminal residue" evidence="2">
    <location>
        <position position="155"/>
    </location>
</feature>
<sequence length="155" mass="16974">MIRNAFREDGSWALVILLIPFVAAASLYNLSTPLYESPDELQHAAYAVWLADGRGLPVVDPAAPGPWRQEGTQPPLYYWIVAQVVAAVPHDGVEGLATLNPYASIGDPQRPDNKNRVLHDVEKERWPFSADARSVHLARGISTLMAVGTLVAIYC</sequence>
<dbReference type="EMBL" id="BARS01055407">
    <property type="protein sequence ID" value="GAG45367.1"/>
    <property type="molecule type" value="Genomic_DNA"/>
</dbReference>
<dbReference type="AlphaFoldDB" id="X0YDL1"/>
<proteinExistence type="predicted"/>
<keyword evidence="1" id="KW-1133">Transmembrane helix</keyword>
<accession>X0YDL1</accession>
<feature type="transmembrane region" description="Helical" evidence="1">
    <location>
        <begin position="12"/>
        <end position="30"/>
    </location>
</feature>
<protein>
    <submittedName>
        <fullName evidence="2">Uncharacterized protein</fullName>
    </submittedName>
</protein>
<evidence type="ECO:0000313" key="2">
    <source>
        <dbReference type="EMBL" id="GAG45367.1"/>
    </source>
</evidence>
<name>X0YDL1_9ZZZZ</name>
<comment type="caution">
    <text evidence="2">The sequence shown here is derived from an EMBL/GenBank/DDBJ whole genome shotgun (WGS) entry which is preliminary data.</text>
</comment>
<reference evidence="2" key="1">
    <citation type="journal article" date="2014" name="Front. Microbiol.">
        <title>High frequency of phylogenetically diverse reductive dehalogenase-homologous genes in deep subseafloor sedimentary metagenomes.</title>
        <authorList>
            <person name="Kawai M."/>
            <person name="Futagami T."/>
            <person name="Toyoda A."/>
            <person name="Takaki Y."/>
            <person name="Nishi S."/>
            <person name="Hori S."/>
            <person name="Arai W."/>
            <person name="Tsubouchi T."/>
            <person name="Morono Y."/>
            <person name="Uchiyama I."/>
            <person name="Ito T."/>
            <person name="Fujiyama A."/>
            <person name="Inagaki F."/>
            <person name="Takami H."/>
        </authorList>
    </citation>
    <scope>NUCLEOTIDE SEQUENCE</scope>
    <source>
        <strain evidence="2">Expedition CK06-06</strain>
    </source>
</reference>
<keyword evidence="1" id="KW-0472">Membrane</keyword>
<evidence type="ECO:0000256" key="1">
    <source>
        <dbReference type="SAM" id="Phobius"/>
    </source>
</evidence>
<gene>
    <name evidence="2" type="ORF">S01H1_81808</name>
</gene>
<organism evidence="2">
    <name type="scientific">marine sediment metagenome</name>
    <dbReference type="NCBI Taxonomy" id="412755"/>
    <lineage>
        <taxon>unclassified sequences</taxon>
        <taxon>metagenomes</taxon>
        <taxon>ecological metagenomes</taxon>
    </lineage>
</organism>